<dbReference type="AlphaFoldDB" id="A0A0Y9W7G9"/>
<organism evidence="2 3">
    <name type="scientific">Plasmodium berghei</name>
    <dbReference type="NCBI Taxonomy" id="5821"/>
    <lineage>
        <taxon>Eukaryota</taxon>
        <taxon>Sar</taxon>
        <taxon>Alveolata</taxon>
        <taxon>Apicomplexa</taxon>
        <taxon>Aconoidasida</taxon>
        <taxon>Haemosporida</taxon>
        <taxon>Plasmodiidae</taxon>
        <taxon>Plasmodium</taxon>
        <taxon>Plasmodium (Vinckeia)</taxon>
    </lineage>
</organism>
<dbReference type="Proteomes" id="UP000069549">
    <property type="component" value="Chromosome 8"/>
</dbReference>
<accession>A0A0Y9W7G9</accession>
<keyword evidence="1" id="KW-1133">Transmembrane helix</keyword>
<keyword evidence="1" id="KW-0812">Transmembrane</keyword>
<gene>
    <name evidence="2" type="ORF">PBK173_000168800</name>
</gene>
<evidence type="ECO:0000256" key="1">
    <source>
        <dbReference type="SAM" id="Phobius"/>
    </source>
</evidence>
<dbReference type="EMBL" id="LT160028">
    <property type="protein sequence ID" value="CXI34849.1"/>
    <property type="molecule type" value="Genomic_DNA"/>
</dbReference>
<keyword evidence="1" id="KW-0472">Membrane</keyword>
<reference evidence="2 3" key="1">
    <citation type="submission" date="2016-02" db="EMBL/GenBank/DDBJ databases">
        <authorList>
            <consortium name="Pathogen Informatics"/>
        </authorList>
    </citation>
    <scope>NUCLEOTIDE SEQUENCE [LARGE SCALE GENOMIC DNA]</scope>
    <source>
        <strain evidence="2 3">K173</strain>
    </source>
</reference>
<proteinExistence type="predicted"/>
<feature type="transmembrane region" description="Helical" evidence="1">
    <location>
        <begin position="44"/>
        <end position="77"/>
    </location>
</feature>
<protein>
    <submittedName>
        <fullName evidence="2">Uncharacterized protein</fullName>
    </submittedName>
</protein>
<feature type="transmembrane region" description="Helical" evidence="1">
    <location>
        <begin position="97"/>
        <end position="116"/>
    </location>
</feature>
<sequence>MEEDKSKSFQIFVGIAFYLFYLFYMFTYSFEVLFIFYTQLSYMMLCAIFIFTLFSILFISYSLMYISCFFVIIMSLTEISEFTKYTQAYFLDEEFNKIFLMARLFGAINFIIFYSMHMGNLKKAKYEKQNNENIENEINQTIRSRTIPVAQNTPLPTINNNNNHHQELPRNNVNIHDTDVEKDKAIFMNPQKTEVIEGYVLKKMVIPVIHKEDIKMIPEQHNTVDAKNATPFNHYKIMTSESLNNPRNDNYKMNNPEMNHFEMSSVHPSINNNIIENNPSIPTNYILYNQSIENNRNKLTDQDIYIPYENQNLNKNRYPNDINNNFPYNNYKIFPVNTLYKQHSSRKDVYKN</sequence>
<name>A0A0Y9W7G9_PLABE</name>
<evidence type="ECO:0000313" key="3">
    <source>
        <dbReference type="Proteomes" id="UP000069549"/>
    </source>
</evidence>
<feature type="transmembrane region" description="Helical" evidence="1">
    <location>
        <begin position="12"/>
        <end position="37"/>
    </location>
</feature>
<dbReference type="VEuPathDB" id="PlasmoDB:PBANKA_0825900"/>
<evidence type="ECO:0000313" key="2">
    <source>
        <dbReference type="EMBL" id="CXI34849.1"/>
    </source>
</evidence>